<dbReference type="EMBL" id="KN834856">
    <property type="protein sequence ID" value="KIK51741.1"/>
    <property type="molecule type" value="Genomic_DNA"/>
</dbReference>
<name>A0A0D0BBI8_9AGAR</name>
<dbReference type="Proteomes" id="UP000053593">
    <property type="component" value="Unassembled WGS sequence"/>
</dbReference>
<dbReference type="AlphaFoldDB" id="A0A0D0BBI8"/>
<feature type="region of interest" description="Disordered" evidence="1">
    <location>
        <begin position="27"/>
        <end position="84"/>
    </location>
</feature>
<gene>
    <name evidence="2" type="ORF">GYMLUDRAFT_64645</name>
</gene>
<dbReference type="HOGENOM" id="CLU_1722570_0_0_1"/>
<evidence type="ECO:0000313" key="3">
    <source>
        <dbReference type="Proteomes" id="UP000053593"/>
    </source>
</evidence>
<sequence>MSTTIEPGKIFNVPEPTGTDVARAETTAAQAQIDAPTNSTARMTERNAETMQGAAEEAALMARSLGKETTGEPPSAGEQLRSKSETAIAHGKADIVKAMDEMQEYLGQAKRLPGNALEAVEPQIEKVSSYVGGVEGQTDTSKYKVHDLQNID</sequence>
<feature type="compositionally biased region" description="Polar residues" evidence="1">
    <location>
        <begin position="27"/>
        <end position="42"/>
    </location>
</feature>
<reference evidence="2 3" key="1">
    <citation type="submission" date="2014-04" db="EMBL/GenBank/DDBJ databases">
        <title>Evolutionary Origins and Diversification of the Mycorrhizal Mutualists.</title>
        <authorList>
            <consortium name="DOE Joint Genome Institute"/>
            <consortium name="Mycorrhizal Genomics Consortium"/>
            <person name="Kohler A."/>
            <person name="Kuo A."/>
            <person name="Nagy L.G."/>
            <person name="Floudas D."/>
            <person name="Copeland A."/>
            <person name="Barry K.W."/>
            <person name="Cichocki N."/>
            <person name="Veneault-Fourrey C."/>
            <person name="LaButti K."/>
            <person name="Lindquist E.A."/>
            <person name="Lipzen A."/>
            <person name="Lundell T."/>
            <person name="Morin E."/>
            <person name="Murat C."/>
            <person name="Riley R."/>
            <person name="Ohm R."/>
            <person name="Sun H."/>
            <person name="Tunlid A."/>
            <person name="Henrissat B."/>
            <person name="Grigoriev I.V."/>
            <person name="Hibbett D.S."/>
            <person name="Martin F."/>
        </authorList>
    </citation>
    <scope>NUCLEOTIDE SEQUENCE [LARGE SCALE GENOMIC DNA]</scope>
    <source>
        <strain evidence="2 3">FD-317 M1</strain>
    </source>
</reference>
<proteinExistence type="predicted"/>
<organism evidence="2 3">
    <name type="scientific">Collybiopsis luxurians FD-317 M1</name>
    <dbReference type="NCBI Taxonomy" id="944289"/>
    <lineage>
        <taxon>Eukaryota</taxon>
        <taxon>Fungi</taxon>
        <taxon>Dikarya</taxon>
        <taxon>Basidiomycota</taxon>
        <taxon>Agaricomycotina</taxon>
        <taxon>Agaricomycetes</taxon>
        <taxon>Agaricomycetidae</taxon>
        <taxon>Agaricales</taxon>
        <taxon>Marasmiineae</taxon>
        <taxon>Omphalotaceae</taxon>
        <taxon>Collybiopsis</taxon>
        <taxon>Collybiopsis luxurians</taxon>
    </lineage>
</organism>
<dbReference type="OrthoDB" id="3269666at2759"/>
<keyword evidence="3" id="KW-1185">Reference proteome</keyword>
<evidence type="ECO:0000256" key="1">
    <source>
        <dbReference type="SAM" id="MobiDB-lite"/>
    </source>
</evidence>
<accession>A0A0D0BBI8</accession>
<evidence type="ECO:0000313" key="2">
    <source>
        <dbReference type="EMBL" id="KIK51741.1"/>
    </source>
</evidence>
<protein>
    <submittedName>
        <fullName evidence="2">Unplaced genomic scaffold GYMLUscaffold_108, whole genome shotgun sequence</fullName>
    </submittedName>
</protein>